<protein>
    <recommendedName>
        <fullName evidence="6">Major facilitator superfamily (MFS) profile domain-containing protein</fullName>
    </recommendedName>
</protein>
<feature type="transmembrane region" description="Helical" evidence="5">
    <location>
        <begin position="459"/>
        <end position="481"/>
    </location>
</feature>
<comment type="subcellular location">
    <subcellularLocation>
        <location evidence="1">Membrane</location>
        <topology evidence="1">Multi-pass membrane protein</topology>
    </subcellularLocation>
</comment>
<evidence type="ECO:0000313" key="8">
    <source>
        <dbReference type="Proteomes" id="UP000015100"/>
    </source>
</evidence>
<keyword evidence="3 5" id="KW-1133">Transmembrane helix</keyword>
<gene>
    <name evidence="7" type="ORF">H072_2479</name>
</gene>
<dbReference type="OMA" id="MPETHRN"/>
<sequence>MGSPNSLGSMVEINLHSSGMVTGAIPESQSSSSTSLNHRPLFEYGNTRTGYSTVPILARREALMQLHLYGHVTIDNYDGPRDPKNPQNWNAWAKWYCIFVIAFMCFINNIGASVISLAIPSIASEYDVSRVIATLGISLYVLGLGIGPLLSAPLSEQFGRHTVYKVSHICSLFVQLPAALGSQRFNIGAWLFFRLLSGIFASPGPSLGAGTVADLFTEQTRALPLLVFVASAFSGAAFGPVLSGIVVFKHSWNWTLWITMILSACLFPFVYFMPETHRNKILDKDVLRRQIRGELVERPMKRGFRDMMFTALERPPRLLLTEPIVLLFSIYSGFVYMLLYGFTSSLPYIYQNIYSFNILESGLPFLAICVGITLTVPIHMLFFEPIYRRKSSPVPPEARLPPMIAAAVAMVVALLMFAWTAGLGVHWAAPVIAGCIFGFAALGLFVPHVAYITDCFPEVAASAVSANGLIRYTMGFVFPLISRIMIENLGVKWAMTVLGVIAAAMLPLPLFFMRYGRRIREKGRYNQSSDVISVV</sequence>
<dbReference type="Proteomes" id="UP000015100">
    <property type="component" value="Unassembled WGS sequence"/>
</dbReference>
<keyword evidence="2 5" id="KW-0812">Transmembrane</keyword>
<evidence type="ECO:0000256" key="1">
    <source>
        <dbReference type="ARBA" id="ARBA00004141"/>
    </source>
</evidence>
<dbReference type="eggNOG" id="KOG0255">
    <property type="taxonomic scope" value="Eukaryota"/>
</dbReference>
<dbReference type="EMBL" id="AQGS01000072">
    <property type="protein sequence ID" value="EPS43541.1"/>
    <property type="molecule type" value="Genomic_DNA"/>
</dbReference>
<feature type="transmembrane region" description="Helical" evidence="5">
    <location>
        <begin position="427"/>
        <end position="447"/>
    </location>
</feature>
<dbReference type="GO" id="GO:0000297">
    <property type="term" value="F:spermine transmembrane transporter activity"/>
    <property type="evidence" value="ECO:0007669"/>
    <property type="project" value="TreeGrafter"/>
</dbReference>
<feature type="transmembrane region" description="Helical" evidence="5">
    <location>
        <begin position="225"/>
        <end position="248"/>
    </location>
</feature>
<accession>S8AR48</accession>
<evidence type="ECO:0000256" key="3">
    <source>
        <dbReference type="ARBA" id="ARBA00022989"/>
    </source>
</evidence>
<dbReference type="InterPro" id="IPR036259">
    <property type="entry name" value="MFS_trans_sf"/>
</dbReference>
<dbReference type="InterPro" id="IPR020846">
    <property type="entry name" value="MFS_dom"/>
</dbReference>
<evidence type="ECO:0000256" key="5">
    <source>
        <dbReference type="SAM" id="Phobius"/>
    </source>
</evidence>
<reference evidence="7 8" key="1">
    <citation type="journal article" date="2013" name="PLoS Genet.">
        <title>Genomic mechanisms accounting for the adaptation to parasitism in nematode-trapping fungi.</title>
        <authorList>
            <person name="Meerupati T."/>
            <person name="Andersson K.M."/>
            <person name="Friman E."/>
            <person name="Kumar D."/>
            <person name="Tunlid A."/>
            <person name="Ahren D."/>
        </authorList>
    </citation>
    <scope>NUCLEOTIDE SEQUENCE [LARGE SCALE GENOMIC DNA]</scope>
    <source>
        <strain evidence="7 8">CBS 200.50</strain>
    </source>
</reference>
<feature type="transmembrane region" description="Helical" evidence="5">
    <location>
        <begin position="493"/>
        <end position="512"/>
    </location>
</feature>
<comment type="caution">
    <text evidence="7">The sequence shown here is derived from an EMBL/GenBank/DDBJ whole genome shotgun (WGS) entry which is preliminary data.</text>
</comment>
<evidence type="ECO:0000313" key="7">
    <source>
        <dbReference type="EMBL" id="EPS43541.1"/>
    </source>
</evidence>
<organism evidence="7 8">
    <name type="scientific">Dactylellina haptotyla (strain CBS 200.50)</name>
    <name type="common">Nematode-trapping fungus</name>
    <name type="synonym">Monacrosporium haptotylum</name>
    <dbReference type="NCBI Taxonomy" id="1284197"/>
    <lineage>
        <taxon>Eukaryota</taxon>
        <taxon>Fungi</taxon>
        <taxon>Dikarya</taxon>
        <taxon>Ascomycota</taxon>
        <taxon>Pezizomycotina</taxon>
        <taxon>Orbiliomycetes</taxon>
        <taxon>Orbiliales</taxon>
        <taxon>Orbiliaceae</taxon>
        <taxon>Dactylellina</taxon>
    </lineage>
</organism>
<keyword evidence="4 5" id="KW-0472">Membrane</keyword>
<dbReference type="GO" id="GO:0005886">
    <property type="term" value="C:plasma membrane"/>
    <property type="evidence" value="ECO:0007669"/>
    <property type="project" value="TreeGrafter"/>
</dbReference>
<reference evidence="8" key="2">
    <citation type="submission" date="2013-04" db="EMBL/GenBank/DDBJ databases">
        <title>Genomic mechanisms accounting for the adaptation to parasitism in nematode-trapping fungi.</title>
        <authorList>
            <person name="Ahren D.G."/>
        </authorList>
    </citation>
    <scope>NUCLEOTIDE SEQUENCE [LARGE SCALE GENOMIC DNA]</scope>
    <source>
        <strain evidence="8">CBS 200.50</strain>
    </source>
</reference>
<dbReference type="OrthoDB" id="3936150at2759"/>
<feature type="transmembrane region" description="Helical" evidence="5">
    <location>
        <begin position="403"/>
        <end position="421"/>
    </location>
</feature>
<feature type="transmembrane region" description="Helical" evidence="5">
    <location>
        <begin position="131"/>
        <end position="150"/>
    </location>
</feature>
<dbReference type="PANTHER" id="PTHR23502:SF38">
    <property type="entry name" value="POLYAMINE TRANSPORTER 4"/>
    <property type="match status" value="1"/>
</dbReference>
<dbReference type="InterPro" id="IPR011701">
    <property type="entry name" value="MFS"/>
</dbReference>
<dbReference type="Gene3D" id="1.20.1250.20">
    <property type="entry name" value="MFS general substrate transporter like domains"/>
    <property type="match status" value="1"/>
</dbReference>
<keyword evidence="8" id="KW-1185">Reference proteome</keyword>
<evidence type="ECO:0000259" key="6">
    <source>
        <dbReference type="PROSITE" id="PS50850"/>
    </source>
</evidence>
<dbReference type="CDD" id="cd17323">
    <property type="entry name" value="MFS_Tpo1_MDR_like"/>
    <property type="match status" value="1"/>
</dbReference>
<feature type="transmembrane region" description="Helical" evidence="5">
    <location>
        <begin position="95"/>
        <end position="119"/>
    </location>
</feature>
<dbReference type="PROSITE" id="PS50850">
    <property type="entry name" value="MFS"/>
    <property type="match status" value="1"/>
</dbReference>
<feature type="transmembrane region" description="Helical" evidence="5">
    <location>
        <begin position="254"/>
        <end position="274"/>
    </location>
</feature>
<feature type="domain" description="Major facilitator superfamily (MFS) profile" evidence="6">
    <location>
        <begin position="97"/>
        <end position="517"/>
    </location>
</feature>
<dbReference type="STRING" id="1284197.S8AR48"/>
<proteinExistence type="predicted"/>
<evidence type="ECO:0000256" key="2">
    <source>
        <dbReference type="ARBA" id="ARBA00022692"/>
    </source>
</evidence>
<dbReference type="HOGENOM" id="CLU_008455_11_6_1"/>
<dbReference type="PANTHER" id="PTHR23502">
    <property type="entry name" value="MAJOR FACILITATOR SUPERFAMILY"/>
    <property type="match status" value="1"/>
</dbReference>
<dbReference type="SUPFAM" id="SSF103473">
    <property type="entry name" value="MFS general substrate transporter"/>
    <property type="match status" value="1"/>
</dbReference>
<evidence type="ECO:0000256" key="4">
    <source>
        <dbReference type="ARBA" id="ARBA00023136"/>
    </source>
</evidence>
<feature type="transmembrane region" description="Helical" evidence="5">
    <location>
        <begin position="324"/>
        <end position="343"/>
    </location>
</feature>
<feature type="transmembrane region" description="Helical" evidence="5">
    <location>
        <begin position="363"/>
        <end position="383"/>
    </location>
</feature>
<dbReference type="Pfam" id="PF07690">
    <property type="entry name" value="MFS_1"/>
    <property type="match status" value="1"/>
</dbReference>
<name>S8AR48_DACHA</name>
<dbReference type="GO" id="GO:0015606">
    <property type="term" value="F:spermidine transmembrane transporter activity"/>
    <property type="evidence" value="ECO:0007669"/>
    <property type="project" value="TreeGrafter"/>
</dbReference>
<dbReference type="AlphaFoldDB" id="S8AR48"/>